<keyword evidence="2" id="KW-0812">Transmembrane</keyword>
<feature type="transmembrane region" description="Helical" evidence="2">
    <location>
        <begin position="145"/>
        <end position="161"/>
    </location>
</feature>
<evidence type="ECO:0000313" key="3">
    <source>
        <dbReference type="EMBL" id="GMK57117.1"/>
    </source>
</evidence>
<dbReference type="EMBL" id="BTCM01000003">
    <property type="protein sequence ID" value="GMK57117.1"/>
    <property type="molecule type" value="Genomic_DNA"/>
</dbReference>
<feature type="compositionally biased region" description="Polar residues" evidence="1">
    <location>
        <begin position="321"/>
        <end position="330"/>
    </location>
</feature>
<accession>A0AAD3TV89</accession>
<feature type="transmembrane region" description="Helical" evidence="2">
    <location>
        <begin position="213"/>
        <end position="232"/>
    </location>
</feature>
<reference evidence="3" key="2">
    <citation type="submission" date="2023-06" db="EMBL/GenBank/DDBJ databases">
        <authorList>
            <person name="Kobayashi Y."/>
            <person name="Kayamori A."/>
            <person name="Aoki K."/>
            <person name="Shiwa Y."/>
            <person name="Fujita N."/>
            <person name="Sugita T."/>
            <person name="Iwasaki W."/>
            <person name="Tanaka N."/>
            <person name="Takashima M."/>
        </authorList>
    </citation>
    <scope>NUCLEOTIDE SEQUENCE</scope>
    <source>
        <strain evidence="3">HIS016</strain>
    </source>
</reference>
<feature type="transmembrane region" description="Helical" evidence="2">
    <location>
        <begin position="182"/>
        <end position="207"/>
    </location>
</feature>
<feature type="transmembrane region" description="Helical" evidence="2">
    <location>
        <begin position="22"/>
        <end position="43"/>
    </location>
</feature>
<proteinExistence type="predicted"/>
<dbReference type="Proteomes" id="UP001222932">
    <property type="component" value="Unassembled WGS sequence"/>
</dbReference>
<feature type="transmembrane region" description="Helical" evidence="2">
    <location>
        <begin position="55"/>
        <end position="76"/>
    </location>
</feature>
<evidence type="ECO:0000313" key="4">
    <source>
        <dbReference type="Proteomes" id="UP001222932"/>
    </source>
</evidence>
<keyword evidence="2" id="KW-1133">Transmembrane helix</keyword>
<reference evidence="3" key="1">
    <citation type="journal article" date="2023" name="BMC Genomics">
        <title>Chromosome-level genome assemblies of Cutaneotrichosporon spp. (Trichosporonales, Basidiomycota) reveal imbalanced evolution between nucleotide sequences and chromosome synteny.</title>
        <authorList>
            <person name="Kobayashi Y."/>
            <person name="Kayamori A."/>
            <person name="Aoki K."/>
            <person name="Shiwa Y."/>
            <person name="Matsutani M."/>
            <person name="Fujita N."/>
            <person name="Sugita T."/>
            <person name="Iwasaki W."/>
            <person name="Tanaka N."/>
            <person name="Takashima M."/>
        </authorList>
    </citation>
    <scope>NUCLEOTIDE SEQUENCE</scope>
    <source>
        <strain evidence="3">HIS016</strain>
    </source>
</reference>
<protein>
    <submittedName>
        <fullName evidence="3">Uncharacterized protein</fullName>
    </submittedName>
</protein>
<dbReference type="AlphaFoldDB" id="A0AAD3TV89"/>
<keyword evidence="2" id="KW-0472">Membrane</keyword>
<evidence type="ECO:0000256" key="2">
    <source>
        <dbReference type="SAM" id="Phobius"/>
    </source>
</evidence>
<name>A0AAD3TV89_9TREE</name>
<feature type="transmembrane region" description="Helical" evidence="2">
    <location>
        <begin position="82"/>
        <end position="101"/>
    </location>
</feature>
<evidence type="ECO:0000256" key="1">
    <source>
        <dbReference type="SAM" id="MobiDB-lite"/>
    </source>
</evidence>
<sequence>MGWVRPTRYGVCEHPMSSMCPLAFFTLLCLVLVLLLHLLPCTTTGIPTAKRINTVLLLLVINAAVRCAVAAHALSIPFVETLYTTTVLSATLVPVALYHQAGCLGRKWSPFECVARTAPVHVYGMVPVLWVLIRSDQLNKLNMRLVTLLVSLGLTDVFSLNNCRLRKKSRALRHNSAPSNSVLVNLLGLSLLWVIYLAIEVTIGWLSNWWPRAFEPLFCLLILFQGEFLSYARALAGGICVRQPLENALWRIEALSGESKDHDDQAWATWVENHQPHGRRLTPIPADSESCASRPHKTNVPVIAMQGVTLPPPTPEADSQLPPTQWRGTL</sequence>
<gene>
    <name evidence="3" type="ORF">CspeluHIS016_0309570</name>
</gene>
<feature type="transmembrane region" description="Helical" evidence="2">
    <location>
        <begin position="113"/>
        <end position="133"/>
    </location>
</feature>
<comment type="caution">
    <text evidence="3">The sequence shown here is derived from an EMBL/GenBank/DDBJ whole genome shotgun (WGS) entry which is preliminary data.</text>
</comment>
<keyword evidence="4" id="KW-1185">Reference proteome</keyword>
<organism evidence="3 4">
    <name type="scientific">Cutaneotrichosporon spelunceum</name>
    <dbReference type="NCBI Taxonomy" id="1672016"/>
    <lineage>
        <taxon>Eukaryota</taxon>
        <taxon>Fungi</taxon>
        <taxon>Dikarya</taxon>
        <taxon>Basidiomycota</taxon>
        <taxon>Agaricomycotina</taxon>
        <taxon>Tremellomycetes</taxon>
        <taxon>Trichosporonales</taxon>
        <taxon>Trichosporonaceae</taxon>
        <taxon>Cutaneotrichosporon</taxon>
    </lineage>
</organism>
<feature type="region of interest" description="Disordered" evidence="1">
    <location>
        <begin position="309"/>
        <end position="330"/>
    </location>
</feature>